<dbReference type="GO" id="GO:0016757">
    <property type="term" value="F:glycosyltransferase activity"/>
    <property type="evidence" value="ECO:0007669"/>
    <property type="project" value="UniProtKB-KW"/>
</dbReference>
<reference evidence="6" key="1">
    <citation type="journal article" date="2019" name="Int. J. Syst. Evol. Microbiol.">
        <title>The Global Catalogue of Microorganisms (GCM) 10K type strain sequencing project: providing services to taxonomists for standard genome sequencing and annotation.</title>
        <authorList>
            <consortium name="The Broad Institute Genomics Platform"/>
            <consortium name="The Broad Institute Genome Sequencing Center for Infectious Disease"/>
            <person name="Wu L."/>
            <person name="Ma J."/>
        </authorList>
    </citation>
    <scope>NUCLEOTIDE SEQUENCE [LARGE SCALE GENOMIC DNA]</scope>
    <source>
        <strain evidence="6">CGMCC 4.7283</strain>
    </source>
</reference>
<sequence length="735" mass="82074">MRIWLHIGPEPAAAARLQQVLDDKRANLLAKGILFPRSAGARNDTRLFMAVTDPAHVDPLRHARGLADPDRQTDLRARLAADLAAEIAQHQPHTLILSAAQLGSSLHRASELDRLHALLAPLSEDIRILAHVDNPARALARHYAAQIFEGRAAPLDRDLALASAPDWWQACLATMPAIAPDLGQFEETQGAPFWLDHAALTAFWEGRFGTGNVTLRPYDPALFASDTVTKELRAAFEIAPSIGKAKPAALPEQPSAAWVARARQLNLLLLRLLEQGRHIPRALWRSLLAELAVPGPPIDPATLDLSAPTWAEADPLNGYRASQYLLAFLHRIDRATKEATRTPAPENPALPPQAARQLAALRRSPYAPHNRLGTLTEDTPAAPYTPAPPRDLPQGSSGRVIVGCMKNEAPYILEWIAYHRAIGFDDFLIYSNGCEDGTSEILDRLQQLGLLQHRNNDSWKGKSPQQHALNKALKEPVVRNAEWIAHIDVDEFINVRCGNGTLDDFFARVPEATNVAMTWRLFGHNGVRGLADAFVIDQFDTCAPRYCPKPHTVWGFKTLFRNIGAYSKLSCHRPNKLAKDQRDRVRWVNGSGQDITAETAERGWRSSTKSIGYDLLQLNHYAVRSADSFLIKRQRGRALHVDRAVGLNYWIRMDWSGVRDLTIKRNLPRLRAEYDRLLADAPLRALHEQGLAWHRARARDLHQTPEFRALYDQALRITLTETERVAYALALDMES</sequence>
<evidence type="ECO:0000313" key="6">
    <source>
        <dbReference type="Proteomes" id="UP001595973"/>
    </source>
</evidence>
<keyword evidence="5" id="KW-0328">Glycosyltransferase</keyword>
<proteinExistence type="predicted"/>
<organism evidence="5 6">
    <name type="scientific">Seohaeicola nanhaiensis</name>
    <dbReference type="NCBI Taxonomy" id="1387282"/>
    <lineage>
        <taxon>Bacteria</taxon>
        <taxon>Pseudomonadati</taxon>
        <taxon>Pseudomonadota</taxon>
        <taxon>Alphaproteobacteria</taxon>
        <taxon>Rhodobacterales</taxon>
        <taxon>Roseobacteraceae</taxon>
        <taxon>Seohaeicola</taxon>
    </lineage>
</organism>
<dbReference type="PANTHER" id="PTHR21461:SF69">
    <property type="entry name" value="GLYCOSYLTRANSFERASE FAMILY 92 PROTEIN"/>
    <property type="match status" value="1"/>
</dbReference>
<name>A0ABV9KF78_9RHOB</name>
<protein>
    <submittedName>
        <fullName evidence="5">Glycosyltransferase family 2 protein</fullName>
        <ecNumber evidence="5">2.4.-.-</ecNumber>
    </submittedName>
</protein>
<evidence type="ECO:0000313" key="5">
    <source>
        <dbReference type="EMBL" id="MFC4668585.1"/>
    </source>
</evidence>
<evidence type="ECO:0000256" key="3">
    <source>
        <dbReference type="ARBA" id="ARBA00022989"/>
    </source>
</evidence>
<keyword evidence="3" id="KW-1133">Transmembrane helix</keyword>
<keyword evidence="5" id="KW-0808">Transferase</keyword>
<evidence type="ECO:0000256" key="1">
    <source>
        <dbReference type="ARBA" id="ARBA00004167"/>
    </source>
</evidence>
<evidence type="ECO:0000256" key="2">
    <source>
        <dbReference type="ARBA" id="ARBA00022692"/>
    </source>
</evidence>
<evidence type="ECO:0000256" key="4">
    <source>
        <dbReference type="SAM" id="MobiDB-lite"/>
    </source>
</evidence>
<dbReference type="Proteomes" id="UP001595973">
    <property type="component" value="Unassembled WGS sequence"/>
</dbReference>
<accession>A0ABV9KF78</accession>
<keyword evidence="3" id="KW-0472">Membrane</keyword>
<comment type="caution">
    <text evidence="5">The sequence shown here is derived from an EMBL/GenBank/DDBJ whole genome shotgun (WGS) entry which is preliminary data.</text>
</comment>
<dbReference type="RefSeq" id="WP_380716895.1">
    <property type="nucleotide sequence ID" value="NZ_JBHSGI010000005.1"/>
</dbReference>
<dbReference type="EMBL" id="JBHSGI010000005">
    <property type="protein sequence ID" value="MFC4668585.1"/>
    <property type="molecule type" value="Genomic_DNA"/>
</dbReference>
<gene>
    <name evidence="5" type="ORF">ACFO5X_08480</name>
</gene>
<dbReference type="PANTHER" id="PTHR21461">
    <property type="entry name" value="GLYCOSYLTRANSFERASE FAMILY 92 PROTEIN"/>
    <property type="match status" value="1"/>
</dbReference>
<feature type="region of interest" description="Disordered" evidence="4">
    <location>
        <begin position="369"/>
        <end position="395"/>
    </location>
</feature>
<comment type="subcellular location">
    <subcellularLocation>
        <location evidence="1">Membrane</location>
        <topology evidence="1">Single-pass membrane protein</topology>
    </subcellularLocation>
</comment>
<dbReference type="Pfam" id="PF13704">
    <property type="entry name" value="Glyco_tranf_2_4"/>
    <property type="match status" value="1"/>
</dbReference>
<keyword evidence="6" id="KW-1185">Reference proteome</keyword>
<dbReference type="EC" id="2.4.-.-" evidence="5"/>
<keyword evidence="2" id="KW-0812">Transmembrane</keyword>